<dbReference type="SUPFAM" id="SSF56112">
    <property type="entry name" value="Protein kinase-like (PK-like)"/>
    <property type="match status" value="1"/>
</dbReference>
<proteinExistence type="predicted"/>
<dbReference type="SMART" id="SM00220">
    <property type="entry name" value="S_TKc"/>
    <property type="match status" value="1"/>
</dbReference>
<name>A0ABQ6LY63_9GAMM</name>
<keyword evidence="6" id="KW-0472">Membrane</keyword>
<keyword evidence="4 5" id="KW-0067">ATP-binding</keyword>
<sequence>MPETPVPPIGDRYRTLEELGSGGMGRVFAALDERLGRKVAIKQLDPEHSEPVSLQRIRREAVMLAQLNHPAITQIYDVLETDTGCALVMEFVEGETLTEWQTYRHPTLSQKLSLLVQIASGLTRAHANGIIHRDLKPDNVLVKRNGAVKIVDFGIARSFNEESGLTQDRVPGSYYAMSPEQALGAELDPRCDLFAFGMLAYGLLCGQGPFGNNPNPIVIVDRIIHARHPAAGSVIKGLPRGLSKLLDQLLEKDPEKRPLSAALVAEELAAIQQQAREALETELTETASATTEAFFGEQSFPGARQSMINHTTLFVIALSCAVMLFAALWLPNWLERTGVQSGKMALGLPPVRVSGSLPPAERAAVAEVAEEHLHKAVGRNSGITVQAPPRAAPLTLYSRLDCTRERCIATLDLVERASGKVLTSRSDTLLVPKPHDNIEPLARIVDQLLGDIGSGEQYADS</sequence>
<feature type="binding site" evidence="5">
    <location>
        <position position="42"/>
    </location>
    <ligand>
        <name>ATP</name>
        <dbReference type="ChEBI" id="CHEBI:30616"/>
    </ligand>
</feature>
<reference evidence="8 9" key="1">
    <citation type="submission" date="2023-04" db="EMBL/GenBank/DDBJ databases">
        <title>Marinobulbifer ophiurae gen. nov., sp. Nov., isolate from tissue of brittle star Ophioplocus japonicus.</title>
        <authorList>
            <person name="Kawano K."/>
            <person name="Sawayama S."/>
            <person name="Nakagawa S."/>
        </authorList>
    </citation>
    <scope>NUCLEOTIDE SEQUENCE [LARGE SCALE GENOMIC DNA]</scope>
    <source>
        <strain evidence="8 9">NKW57</strain>
    </source>
</reference>
<dbReference type="EMBL" id="BSYJ01000003">
    <property type="protein sequence ID" value="GMG87041.1"/>
    <property type="molecule type" value="Genomic_DNA"/>
</dbReference>
<protein>
    <recommendedName>
        <fullName evidence="7">Protein kinase domain-containing protein</fullName>
    </recommendedName>
</protein>
<dbReference type="InterPro" id="IPR000719">
    <property type="entry name" value="Prot_kinase_dom"/>
</dbReference>
<keyword evidence="6" id="KW-0812">Transmembrane</keyword>
<keyword evidence="3" id="KW-0418">Kinase</keyword>
<dbReference type="PROSITE" id="PS00107">
    <property type="entry name" value="PROTEIN_KINASE_ATP"/>
    <property type="match status" value="1"/>
</dbReference>
<feature type="transmembrane region" description="Helical" evidence="6">
    <location>
        <begin position="313"/>
        <end position="334"/>
    </location>
</feature>
<dbReference type="InterPro" id="IPR008271">
    <property type="entry name" value="Ser/Thr_kinase_AS"/>
</dbReference>
<dbReference type="InterPro" id="IPR017441">
    <property type="entry name" value="Protein_kinase_ATP_BS"/>
</dbReference>
<keyword evidence="6" id="KW-1133">Transmembrane helix</keyword>
<dbReference type="CDD" id="cd14014">
    <property type="entry name" value="STKc_PknB_like"/>
    <property type="match status" value="1"/>
</dbReference>
<evidence type="ECO:0000256" key="2">
    <source>
        <dbReference type="ARBA" id="ARBA00022741"/>
    </source>
</evidence>
<feature type="domain" description="Protein kinase" evidence="7">
    <location>
        <begin position="13"/>
        <end position="269"/>
    </location>
</feature>
<dbReference type="Proteomes" id="UP001224392">
    <property type="component" value="Unassembled WGS sequence"/>
</dbReference>
<dbReference type="RefSeq" id="WP_285763683.1">
    <property type="nucleotide sequence ID" value="NZ_BSYJ01000003.1"/>
</dbReference>
<dbReference type="PANTHER" id="PTHR43289:SF6">
    <property type="entry name" value="SERINE_THREONINE-PROTEIN KINASE NEKL-3"/>
    <property type="match status" value="1"/>
</dbReference>
<dbReference type="PROSITE" id="PS00108">
    <property type="entry name" value="PROTEIN_KINASE_ST"/>
    <property type="match status" value="1"/>
</dbReference>
<evidence type="ECO:0000256" key="6">
    <source>
        <dbReference type="SAM" id="Phobius"/>
    </source>
</evidence>
<dbReference type="Gene3D" id="3.30.200.20">
    <property type="entry name" value="Phosphorylase Kinase, domain 1"/>
    <property type="match status" value="1"/>
</dbReference>
<keyword evidence="9" id="KW-1185">Reference proteome</keyword>
<keyword evidence="2 5" id="KW-0547">Nucleotide-binding</keyword>
<comment type="caution">
    <text evidence="8">The sequence shown here is derived from an EMBL/GenBank/DDBJ whole genome shotgun (WGS) entry which is preliminary data.</text>
</comment>
<gene>
    <name evidence="8" type="ORF">MNKW57_13620</name>
</gene>
<keyword evidence="1" id="KW-0808">Transferase</keyword>
<dbReference type="Pfam" id="PF00069">
    <property type="entry name" value="Pkinase"/>
    <property type="match status" value="1"/>
</dbReference>
<organism evidence="8 9">
    <name type="scientific">Biformimicrobium ophioploci</name>
    <dbReference type="NCBI Taxonomy" id="3036711"/>
    <lineage>
        <taxon>Bacteria</taxon>
        <taxon>Pseudomonadati</taxon>
        <taxon>Pseudomonadota</taxon>
        <taxon>Gammaproteobacteria</taxon>
        <taxon>Cellvibrionales</taxon>
        <taxon>Microbulbiferaceae</taxon>
        <taxon>Biformimicrobium</taxon>
    </lineage>
</organism>
<evidence type="ECO:0000256" key="3">
    <source>
        <dbReference type="ARBA" id="ARBA00022777"/>
    </source>
</evidence>
<dbReference type="InterPro" id="IPR011009">
    <property type="entry name" value="Kinase-like_dom_sf"/>
</dbReference>
<dbReference type="Gene3D" id="1.10.510.10">
    <property type="entry name" value="Transferase(Phosphotransferase) domain 1"/>
    <property type="match status" value="1"/>
</dbReference>
<evidence type="ECO:0000313" key="8">
    <source>
        <dbReference type="EMBL" id="GMG87041.1"/>
    </source>
</evidence>
<evidence type="ECO:0000259" key="7">
    <source>
        <dbReference type="PROSITE" id="PS50011"/>
    </source>
</evidence>
<dbReference type="PANTHER" id="PTHR43289">
    <property type="entry name" value="MITOGEN-ACTIVATED PROTEIN KINASE KINASE KINASE 20-RELATED"/>
    <property type="match status" value="1"/>
</dbReference>
<accession>A0ABQ6LY63</accession>
<evidence type="ECO:0000256" key="5">
    <source>
        <dbReference type="PROSITE-ProRule" id="PRU10141"/>
    </source>
</evidence>
<dbReference type="PROSITE" id="PS50011">
    <property type="entry name" value="PROTEIN_KINASE_DOM"/>
    <property type="match status" value="1"/>
</dbReference>
<evidence type="ECO:0000313" key="9">
    <source>
        <dbReference type="Proteomes" id="UP001224392"/>
    </source>
</evidence>
<evidence type="ECO:0000256" key="1">
    <source>
        <dbReference type="ARBA" id="ARBA00022679"/>
    </source>
</evidence>
<evidence type="ECO:0000256" key="4">
    <source>
        <dbReference type="ARBA" id="ARBA00022840"/>
    </source>
</evidence>